<evidence type="ECO:0000313" key="1">
    <source>
        <dbReference type="EMBL" id="ALI35790.1"/>
    </source>
</evidence>
<organism evidence="1 2">
    <name type="scientific">Candidatus Nitrosocosmicus oleophilus</name>
    <dbReference type="NCBI Taxonomy" id="1353260"/>
    <lineage>
        <taxon>Archaea</taxon>
        <taxon>Nitrososphaerota</taxon>
        <taxon>Nitrososphaeria</taxon>
        <taxon>Nitrososphaerales</taxon>
        <taxon>Nitrososphaeraceae</taxon>
        <taxon>Candidatus Nitrosocosmicus</taxon>
    </lineage>
</organism>
<evidence type="ECO:0000313" key="2">
    <source>
        <dbReference type="Proteomes" id="UP000058925"/>
    </source>
</evidence>
<proteinExistence type="predicted"/>
<protein>
    <submittedName>
        <fullName evidence="1">Uncharacterized protein</fullName>
    </submittedName>
</protein>
<dbReference type="EMBL" id="CP012850">
    <property type="protein sequence ID" value="ALI35790.1"/>
    <property type="molecule type" value="Genomic_DNA"/>
</dbReference>
<name>A0A654LYA6_9ARCH</name>
<gene>
    <name evidence="1" type="ORF">NMY3_01587</name>
</gene>
<dbReference type="AlphaFoldDB" id="A0A654LYA6"/>
<dbReference type="KEGG" id="taa:NMY3_01587"/>
<sequence length="64" mass="7724">MICRQVFMVRKSPVTFFIVVKRMTCMIKIFYVTDRYIFDYHPMNARNTIMITNKLKPKIMLGKT</sequence>
<dbReference type="Proteomes" id="UP000058925">
    <property type="component" value="Chromosome"/>
</dbReference>
<reference evidence="2" key="1">
    <citation type="submission" date="2015-10" db="EMBL/GenBank/DDBJ databases">
        <title>Niche specialization of a soil ammonia-oxidizing archaeon, Candidatus Nitrosocosmicus oleophilus.</title>
        <authorList>
            <person name="Jung M.-Y."/>
            <person name="Rhee S.-K."/>
        </authorList>
    </citation>
    <scope>NUCLEOTIDE SEQUENCE [LARGE SCALE GENOMIC DNA]</scope>
    <source>
        <strain evidence="2">MY3</strain>
    </source>
</reference>
<keyword evidence="2" id="KW-1185">Reference proteome</keyword>
<accession>A0A654LYA6</accession>